<dbReference type="RefSeq" id="WP_141482380.1">
    <property type="nucleotide sequence ID" value="NZ_VICD02000177.1"/>
</dbReference>
<dbReference type="EMBL" id="VICD02000177">
    <property type="protein sequence ID" value="KAB8185246.1"/>
    <property type="molecule type" value="Genomic_DNA"/>
</dbReference>
<dbReference type="InterPro" id="IPR058099">
    <property type="entry name" value="T3SS_XAC0095_dom"/>
</dbReference>
<reference evidence="2 3" key="1">
    <citation type="submission" date="2019-10" db="EMBL/GenBank/DDBJ databases">
        <title>Lysobacter alkalisoli sp. nov., isolated from saline-alkaline soil.</title>
        <authorList>
            <person name="Sun J.-Q."/>
        </authorList>
    </citation>
    <scope>NUCLEOTIDE SEQUENCE [LARGE SCALE GENOMIC DNA]</scope>
    <source>
        <strain evidence="2 3">KCTC 42381</strain>
    </source>
</reference>
<dbReference type="AlphaFoldDB" id="A0A508ASG4"/>
<proteinExistence type="predicted"/>
<evidence type="ECO:0000313" key="3">
    <source>
        <dbReference type="Proteomes" id="UP000320431"/>
    </source>
</evidence>
<comment type="caution">
    <text evidence="2">The sequence shown here is derived from an EMBL/GenBank/DDBJ whole genome shotgun (WGS) entry which is preliminary data.</text>
</comment>
<gene>
    <name evidence="2" type="ORF">FKV24_010770</name>
</gene>
<protein>
    <recommendedName>
        <fullName evidence="1">XAC0095-like domain-containing protein</fullName>
    </recommendedName>
</protein>
<evidence type="ECO:0000313" key="2">
    <source>
        <dbReference type="EMBL" id="KAB8185246.1"/>
    </source>
</evidence>
<feature type="domain" description="XAC0095-like" evidence="1">
    <location>
        <begin position="12"/>
        <end position="80"/>
    </location>
</feature>
<accession>A0A508ASG4</accession>
<name>A0A508ASG4_9GAMM</name>
<sequence length="85" mass="9417">MSKLPTGATTQTTGYLLPEDAYRTLEQVRDRLDLLARLAAPRAAQEDAPEAELPLRIAALAQCFEELADQLDRGLRAARWSKPLP</sequence>
<organism evidence="2 3">
    <name type="scientific">Marilutibacter maris</name>
    <dbReference type="NCBI Taxonomy" id="1605891"/>
    <lineage>
        <taxon>Bacteria</taxon>
        <taxon>Pseudomonadati</taxon>
        <taxon>Pseudomonadota</taxon>
        <taxon>Gammaproteobacteria</taxon>
        <taxon>Lysobacterales</taxon>
        <taxon>Lysobacteraceae</taxon>
        <taxon>Marilutibacter</taxon>
    </lineage>
</organism>
<dbReference type="Pfam" id="PF26642">
    <property type="entry name" value="XAC0095_dom"/>
    <property type="match status" value="1"/>
</dbReference>
<dbReference type="Proteomes" id="UP000320431">
    <property type="component" value="Unassembled WGS sequence"/>
</dbReference>
<dbReference type="NCBIfam" id="NF047335">
    <property type="entry name" value="T3SS_XAC0095"/>
    <property type="match status" value="1"/>
</dbReference>
<evidence type="ECO:0000259" key="1">
    <source>
        <dbReference type="Pfam" id="PF26642"/>
    </source>
</evidence>